<gene>
    <name evidence="1" type="ORF">I6G29_06455</name>
    <name evidence="2" type="ORF">NCTC11997_01348</name>
</gene>
<proteinExistence type="predicted"/>
<name>A0A378XGT6_9BURK</name>
<dbReference type="OrthoDB" id="5373159at2"/>
<evidence type="ECO:0000313" key="2">
    <source>
        <dbReference type="EMBL" id="SUA53914.1"/>
    </source>
</evidence>
<sequence>MNDYSLTGFLKEKLQHCQSTLKATSYDKENNQYLCTDESLDNVYNFDTYIEKTTSKNEKMPASPDAIHIGSKKLYFIEFKNQSKNAIETTKIKEKFRRGTEVLHDLLSEFKPRDNQYIFCVVFKHDAKSRRSHRDYQNYIESRQTHFGLDELNKELSGFYDHIITQDVEYFRQKYVNLDC</sequence>
<dbReference type="STRING" id="1122619.GCA_000373745_02013"/>
<dbReference type="Proteomes" id="UP000594903">
    <property type="component" value="Chromosome"/>
</dbReference>
<dbReference type="AlphaFoldDB" id="A0A378XGT6"/>
<evidence type="ECO:0000313" key="3">
    <source>
        <dbReference type="Proteomes" id="UP000254603"/>
    </source>
</evidence>
<reference evidence="2 3" key="1">
    <citation type="submission" date="2018-06" db="EMBL/GenBank/DDBJ databases">
        <authorList>
            <consortium name="Pathogen Informatics"/>
            <person name="Doyle S."/>
        </authorList>
    </citation>
    <scope>NUCLEOTIDE SEQUENCE [LARGE SCALE GENOMIC DNA]</scope>
    <source>
        <strain evidence="2 3">NCTC11997</strain>
    </source>
</reference>
<keyword evidence="4" id="KW-1185">Reference proteome</keyword>
<dbReference type="Proteomes" id="UP000254603">
    <property type="component" value="Unassembled WGS sequence"/>
</dbReference>
<accession>A0A378XGT6</accession>
<protein>
    <submittedName>
        <fullName evidence="2">Uncharacterized protein</fullName>
    </submittedName>
</protein>
<dbReference type="EMBL" id="UGSB01000001">
    <property type="protein sequence ID" value="SUA53914.1"/>
    <property type="molecule type" value="Genomic_DNA"/>
</dbReference>
<evidence type="ECO:0000313" key="4">
    <source>
        <dbReference type="Proteomes" id="UP000594903"/>
    </source>
</evidence>
<dbReference type="EMBL" id="CP065725">
    <property type="protein sequence ID" value="QPT41164.1"/>
    <property type="molecule type" value="Genomic_DNA"/>
</dbReference>
<dbReference type="RefSeq" id="WP_018575196.1">
    <property type="nucleotide sequence ID" value="NZ_CP065725.1"/>
</dbReference>
<evidence type="ECO:0000313" key="1">
    <source>
        <dbReference type="EMBL" id="QPT41164.1"/>
    </source>
</evidence>
<organism evidence="2 3">
    <name type="scientific">Oligella ureolytica</name>
    <dbReference type="NCBI Taxonomy" id="90244"/>
    <lineage>
        <taxon>Bacteria</taxon>
        <taxon>Pseudomonadati</taxon>
        <taxon>Pseudomonadota</taxon>
        <taxon>Betaproteobacteria</taxon>
        <taxon>Burkholderiales</taxon>
        <taxon>Alcaligenaceae</taxon>
        <taxon>Oligella</taxon>
    </lineage>
</organism>
<reference evidence="1 4" key="2">
    <citation type="submission" date="2020-12" db="EMBL/GenBank/DDBJ databases">
        <title>FDA dAtabase for Regulatory Grade micrObial Sequences (FDA-ARGOS): Supporting development and validation of Infectious Disease Dx tests.</title>
        <authorList>
            <person name="Sproer C."/>
            <person name="Gronow S."/>
            <person name="Severitt S."/>
            <person name="Schroder I."/>
            <person name="Tallon L."/>
            <person name="Sadzewicz L."/>
            <person name="Zhao X."/>
            <person name="Boylan J."/>
            <person name="Ott S."/>
            <person name="Bowen H."/>
            <person name="Vavikolanu K."/>
            <person name="Mehta A."/>
            <person name="Aluvathingal J."/>
            <person name="Nadendla S."/>
            <person name="Lowell S."/>
            <person name="Myers T."/>
            <person name="Yan Y."/>
            <person name="Sichtig H."/>
        </authorList>
    </citation>
    <scope>NUCLEOTIDE SEQUENCE [LARGE SCALE GENOMIC DNA]</scope>
    <source>
        <strain evidence="1 4">FDAARGOS_872</strain>
    </source>
</reference>